<dbReference type="EMBL" id="ML119650">
    <property type="protein sequence ID" value="RPA86343.1"/>
    <property type="molecule type" value="Genomic_DNA"/>
</dbReference>
<protein>
    <recommendedName>
        <fullName evidence="3">BTB domain-containing protein</fullName>
    </recommendedName>
</protein>
<name>A0A3N4IJL2_ASCIM</name>
<keyword evidence="2" id="KW-1185">Reference proteome</keyword>
<reference evidence="1 2" key="1">
    <citation type="journal article" date="2018" name="Nat. Ecol. Evol.">
        <title>Pezizomycetes genomes reveal the molecular basis of ectomycorrhizal truffle lifestyle.</title>
        <authorList>
            <person name="Murat C."/>
            <person name="Payen T."/>
            <person name="Noel B."/>
            <person name="Kuo A."/>
            <person name="Morin E."/>
            <person name="Chen J."/>
            <person name="Kohler A."/>
            <person name="Krizsan K."/>
            <person name="Balestrini R."/>
            <person name="Da Silva C."/>
            <person name="Montanini B."/>
            <person name="Hainaut M."/>
            <person name="Levati E."/>
            <person name="Barry K.W."/>
            <person name="Belfiori B."/>
            <person name="Cichocki N."/>
            <person name="Clum A."/>
            <person name="Dockter R.B."/>
            <person name="Fauchery L."/>
            <person name="Guy J."/>
            <person name="Iotti M."/>
            <person name="Le Tacon F."/>
            <person name="Lindquist E.A."/>
            <person name="Lipzen A."/>
            <person name="Malagnac F."/>
            <person name="Mello A."/>
            <person name="Molinier V."/>
            <person name="Miyauchi S."/>
            <person name="Poulain J."/>
            <person name="Riccioni C."/>
            <person name="Rubini A."/>
            <person name="Sitrit Y."/>
            <person name="Splivallo R."/>
            <person name="Traeger S."/>
            <person name="Wang M."/>
            <person name="Zifcakova L."/>
            <person name="Wipf D."/>
            <person name="Zambonelli A."/>
            <person name="Paolocci F."/>
            <person name="Nowrousian M."/>
            <person name="Ottonello S."/>
            <person name="Baldrian P."/>
            <person name="Spatafora J.W."/>
            <person name="Henrissat B."/>
            <person name="Nagy L.G."/>
            <person name="Aury J.M."/>
            <person name="Wincker P."/>
            <person name="Grigoriev I.V."/>
            <person name="Bonfante P."/>
            <person name="Martin F.M."/>
        </authorList>
    </citation>
    <scope>NUCLEOTIDE SEQUENCE [LARGE SCALE GENOMIC DNA]</scope>
    <source>
        <strain evidence="1 2">RN42</strain>
    </source>
</reference>
<accession>A0A3N4IJL2</accession>
<evidence type="ECO:0008006" key="3">
    <source>
        <dbReference type="Google" id="ProtNLM"/>
    </source>
</evidence>
<proteinExistence type="predicted"/>
<sequence>MVSRELPRCEYAERVLNHILKGNEESSLKGLVILRCKTVRNIYIVEKTELTSSSGYFNDLFQSQGEESNQCSFLLEDSTNKAVSQHFKEPDILAVFLQHIHGNCGKNGHKCKGRCQTNTVDNFVTAIGAVHFSTLHDELRWEVEAYLWGLRYRALSFMKCRLYRAVGIINEMFVRPFDLDEQKSGKCRCQSTSEVSLTSIVENMELVYRHTVHHGDGMRRLFSHTYNLCRPFAFFKNVFPARILDLSRECPELINDIFTTGVEMEINQSHSFDIEESSKYNEALCRADEDFLRKKVMSCPFFDDEQPFARA</sequence>
<evidence type="ECO:0000313" key="1">
    <source>
        <dbReference type="EMBL" id="RPA86343.1"/>
    </source>
</evidence>
<evidence type="ECO:0000313" key="2">
    <source>
        <dbReference type="Proteomes" id="UP000275078"/>
    </source>
</evidence>
<dbReference type="AlphaFoldDB" id="A0A3N4IJL2"/>
<organism evidence="1 2">
    <name type="scientific">Ascobolus immersus RN42</name>
    <dbReference type="NCBI Taxonomy" id="1160509"/>
    <lineage>
        <taxon>Eukaryota</taxon>
        <taxon>Fungi</taxon>
        <taxon>Dikarya</taxon>
        <taxon>Ascomycota</taxon>
        <taxon>Pezizomycotina</taxon>
        <taxon>Pezizomycetes</taxon>
        <taxon>Pezizales</taxon>
        <taxon>Ascobolaceae</taxon>
        <taxon>Ascobolus</taxon>
    </lineage>
</organism>
<gene>
    <name evidence="1" type="ORF">BJ508DRAFT_149525</name>
</gene>
<dbReference type="Proteomes" id="UP000275078">
    <property type="component" value="Unassembled WGS sequence"/>
</dbReference>